<feature type="binding site" evidence="18">
    <location>
        <position position="43"/>
    </location>
    <ligand>
        <name>Mg(2+)</name>
        <dbReference type="ChEBI" id="CHEBI:18420"/>
    </ligand>
</feature>
<keyword evidence="6" id="KW-0227">DNA damage</keyword>
<evidence type="ECO:0000313" key="21">
    <source>
        <dbReference type="Proteomes" id="UP000200980"/>
    </source>
</evidence>
<dbReference type="InterPro" id="IPR020476">
    <property type="entry name" value="Nudix_hydrolase"/>
</dbReference>
<proteinExistence type="inferred from homology"/>
<dbReference type="PANTHER" id="PTHR47707">
    <property type="entry name" value="8-OXO-DGTP DIPHOSPHATASE"/>
    <property type="match status" value="1"/>
</dbReference>
<evidence type="ECO:0000256" key="10">
    <source>
        <dbReference type="ARBA" id="ARBA00035861"/>
    </source>
</evidence>
<dbReference type="Pfam" id="PF14815">
    <property type="entry name" value="NUDIX_4"/>
    <property type="match status" value="1"/>
</dbReference>
<evidence type="ECO:0000256" key="8">
    <source>
        <dbReference type="ARBA" id="ARBA00022842"/>
    </source>
</evidence>
<keyword evidence="9" id="KW-0234">DNA repair</keyword>
<accession>A0A1S8GQ16</accession>
<dbReference type="GO" id="GO:0044715">
    <property type="term" value="F:8-oxo-dGDP phosphatase activity"/>
    <property type="evidence" value="ECO:0007669"/>
    <property type="project" value="TreeGrafter"/>
</dbReference>
<dbReference type="InterPro" id="IPR029119">
    <property type="entry name" value="MutY_C"/>
</dbReference>
<dbReference type="GO" id="GO:0046872">
    <property type="term" value="F:metal ion binding"/>
    <property type="evidence" value="ECO:0007669"/>
    <property type="project" value="UniProtKB-KW"/>
</dbReference>
<dbReference type="CDD" id="cd03425">
    <property type="entry name" value="NUDIX_MutT_NudA_like"/>
    <property type="match status" value="1"/>
</dbReference>
<keyword evidence="4" id="KW-0235">DNA replication</keyword>
<evidence type="ECO:0000256" key="7">
    <source>
        <dbReference type="ARBA" id="ARBA00022801"/>
    </source>
</evidence>
<comment type="catalytic activity">
    <reaction evidence="11">
        <text>8-oxo-GTP + H2O = 8-oxo-GMP + diphosphate + H(+)</text>
        <dbReference type="Rhea" id="RHEA:67616"/>
        <dbReference type="ChEBI" id="CHEBI:15377"/>
        <dbReference type="ChEBI" id="CHEBI:15378"/>
        <dbReference type="ChEBI" id="CHEBI:33019"/>
        <dbReference type="ChEBI" id="CHEBI:143553"/>
        <dbReference type="ChEBI" id="CHEBI:145694"/>
    </reaction>
</comment>
<sequence>MPSPVRPHTLLVTAAILIKQDGTILLAQRPEGKTFAGLWEFPGGKVEVPESPEAALVRELHEELGITVRPDALEPFTFVSEECATFHLLMVLYLVREWENEPVGREGQNLAWVPTNKLGEYPMPKADAPLVPHIQTLLG</sequence>
<dbReference type="InterPro" id="IPR000086">
    <property type="entry name" value="NUDIX_hydrolase_dom"/>
</dbReference>
<evidence type="ECO:0000256" key="17">
    <source>
        <dbReference type="PIRSR" id="PIRSR603561-1"/>
    </source>
</evidence>
<dbReference type="InterPro" id="IPR047127">
    <property type="entry name" value="MutT-like"/>
</dbReference>
<dbReference type="FunFam" id="3.90.79.10:FF:000014">
    <property type="entry name" value="8-oxo-dGTP diphosphatase MutT"/>
    <property type="match status" value="1"/>
</dbReference>
<dbReference type="InterPro" id="IPR015797">
    <property type="entry name" value="NUDIX_hydrolase-like_dom_sf"/>
</dbReference>
<comment type="cofactor">
    <cofactor evidence="1 18">
        <name>Mg(2+)</name>
        <dbReference type="ChEBI" id="CHEBI:18420"/>
    </cofactor>
</comment>
<evidence type="ECO:0000259" key="19">
    <source>
        <dbReference type="PROSITE" id="PS51462"/>
    </source>
</evidence>
<feature type="binding site" evidence="17">
    <location>
        <position position="29"/>
    </location>
    <ligand>
        <name>8-oxo-dGTP</name>
        <dbReference type="ChEBI" id="CHEBI:77896"/>
    </ligand>
</feature>
<evidence type="ECO:0000256" key="15">
    <source>
        <dbReference type="ARBA" id="ARBA00041979"/>
    </source>
</evidence>
<dbReference type="EMBL" id="JATM01000003">
    <property type="protein sequence ID" value="OOL18460.1"/>
    <property type="molecule type" value="Genomic_DNA"/>
</dbReference>
<protein>
    <recommendedName>
        <fullName evidence="13">8-oxo-dGTP diphosphatase</fullName>
        <ecNumber evidence="12">3.6.1.55</ecNumber>
    </recommendedName>
    <alternativeName>
        <fullName evidence="16">7,8-dihydro-8-oxoguanine-triphosphatase</fullName>
    </alternativeName>
    <alternativeName>
        <fullName evidence="15">Mutator protein MutT</fullName>
    </alternativeName>
    <alternativeName>
        <fullName evidence="14">dGTP pyrophosphohydrolase</fullName>
    </alternativeName>
</protein>
<dbReference type="EC" id="3.6.1.55" evidence="12"/>
<evidence type="ECO:0000256" key="9">
    <source>
        <dbReference type="ARBA" id="ARBA00023204"/>
    </source>
</evidence>
<evidence type="ECO:0000256" key="18">
    <source>
        <dbReference type="PIRSR" id="PIRSR603561-2"/>
    </source>
</evidence>
<gene>
    <name evidence="20" type="ORF">AL01_06665</name>
</gene>
<dbReference type="NCBIfam" id="TIGR00586">
    <property type="entry name" value="mutt"/>
    <property type="match status" value="1"/>
</dbReference>
<dbReference type="STRING" id="1539051.AL01_06665"/>
<dbReference type="Proteomes" id="UP000200980">
    <property type="component" value="Unassembled WGS sequence"/>
</dbReference>
<evidence type="ECO:0000256" key="4">
    <source>
        <dbReference type="ARBA" id="ARBA00022705"/>
    </source>
</evidence>
<keyword evidence="8 18" id="KW-0460">Magnesium</keyword>
<dbReference type="PROSITE" id="PS51462">
    <property type="entry name" value="NUDIX"/>
    <property type="match status" value="1"/>
</dbReference>
<keyword evidence="3" id="KW-0515">Mutator protein</keyword>
<dbReference type="InterPro" id="IPR020084">
    <property type="entry name" value="NUDIX_hydrolase_CS"/>
</dbReference>
<dbReference type="GO" id="GO:0006260">
    <property type="term" value="P:DNA replication"/>
    <property type="evidence" value="ECO:0007669"/>
    <property type="project" value="UniProtKB-KW"/>
</dbReference>
<feature type="domain" description="Nudix hydrolase" evidence="19">
    <location>
        <begin position="7"/>
        <end position="136"/>
    </location>
</feature>
<dbReference type="OrthoDB" id="9810648at2"/>
<comment type="caution">
    <text evidence="20">The sequence shown here is derived from an EMBL/GenBank/DDBJ whole genome shotgun (WGS) entry which is preliminary data.</text>
</comment>
<comment type="catalytic activity">
    <reaction evidence="10">
        <text>8-oxo-dGTP + H2O = 8-oxo-dGMP + diphosphate + H(+)</text>
        <dbReference type="Rhea" id="RHEA:31575"/>
        <dbReference type="ChEBI" id="CHEBI:15377"/>
        <dbReference type="ChEBI" id="CHEBI:15378"/>
        <dbReference type="ChEBI" id="CHEBI:33019"/>
        <dbReference type="ChEBI" id="CHEBI:63224"/>
        <dbReference type="ChEBI" id="CHEBI:77896"/>
        <dbReference type="EC" id="3.6.1.55"/>
    </reaction>
</comment>
<dbReference type="PROSITE" id="PS00893">
    <property type="entry name" value="NUDIX_BOX"/>
    <property type="match status" value="1"/>
</dbReference>
<dbReference type="GO" id="GO:0008413">
    <property type="term" value="F:8-oxo-7,8-dihydroguanosine triphosphate pyrophosphatase activity"/>
    <property type="evidence" value="ECO:0007669"/>
    <property type="project" value="InterPro"/>
</dbReference>
<name>A0A1S8GQ16_9PROT</name>
<evidence type="ECO:0000256" key="3">
    <source>
        <dbReference type="ARBA" id="ARBA00022457"/>
    </source>
</evidence>
<keyword evidence="21" id="KW-1185">Reference proteome</keyword>
<dbReference type="AlphaFoldDB" id="A0A1S8GQ16"/>
<dbReference type="GO" id="GO:0044716">
    <property type="term" value="F:8-oxo-GDP phosphatase activity"/>
    <property type="evidence" value="ECO:0007669"/>
    <property type="project" value="TreeGrafter"/>
</dbReference>
<feature type="binding site" evidence="18">
    <location>
        <position position="63"/>
    </location>
    <ligand>
        <name>Mg(2+)</name>
        <dbReference type="ChEBI" id="CHEBI:18420"/>
    </ligand>
</feature>
<reference evidence="20 21" key="1">
    <citation type="journal article" date="2016" name="PLoS ONE">
        <title>Whole-Genome Sequence Analysis of Bombella intestini LMG 28161T, a Novel Acetic Acid Bacterium Isolated from the Crop of a Red-Tailed Bumble Bee, Bombus lapidarius.</title>
        <authorList>
            <person name="Li L."/>
            <person name="Illeghems K."/>
            <person name="Van Kerrebroeck S."/>
            <person name="Borremans W."/>
            <person name="Cleenwerck I."/>
            <person name="Smagghe G."/>
            <person name="De Vuyst L."/>
            <person name="Vandamme P."/>
        </authorList>
    </citation>
    <scope>NUCLEOTIDE SEQUENCE [LARGE SCALE GENOMIC DNA]</scope>
    <source>
        <strain evidence="20 21">R-52487</strain>
    </source>
</reference>
<evidence type="ECO:0000313" key="20">
    <source>
        <dbReference type="EMBL" id="OOL18460.1"/>
    </source>
</evidence>
<keyword evidence="5 18" id="KW-0479">Metal-binding</keyword>
<evidence type="ECO:0000256" key="2">
    <source>
        <dbReference type="ARBA" id="ARBA00005582"/>
    </source>
</evidence>
<evidence type="ECO:0000256" key="11">
    <source>
        <dbReference type="ARBA" id="ARBA00036904"/>
    </source>
</evidence>
<evidence type="ECO:0000256" key="5">
    <source>
        <dbReference type="ARBA" id="ARBA00022723"/>
    </source>
</evidence>
<dbReference type="PANTHER" id="PTHR47707:SF1">
    <property type="entry name" value="NUDIX HYDROLASE FAMILY PROTEIN"/>
    <property type="match status" value="1"/>
</dbReference>
<dbReference type="InterPro" id="IPR003561">
    <property type="entry name" value="Mutator_MutT"/>
</dbReference>
<dbReference type="RefSeq" id="WP_077396623.1">
    <property type="nucleotide sequence ID" value="NZ_JATM01000003.1"/>
</dbReference>
<evidence type="ECO:0000256" key="12">
    <source>
        <dbReference type="ARBA" id="ARBA00038905"/>
    </source>
</evidence>
<keyword evidence="7 20" id="KW-0378">Hydrolase</keyword>
<dbReference type="SUPFAM" id="SSF55811">
    <property type="entry name" value="Nudix"/>
    <property type="match status" value="1"/>
</dbReference>
<dbReference type="GO" id="GO:0035539">
    <property type="term" value="F:8-oxo-7,8-dihydrodeoxyguanosine triphosphate pyrophosphatase activity"/>
    <property type="evidence" value="ECO:0007669"/>
    <property type="project" value="UniProtKB-EC"/>
</dbReference>
<feature type="binding site" evidence="17">
    <location>
        <begin position="40"/>
        <end position="43"/>
    </location>
    <ligand>
        <name>8-oxo-dGTP</name>
        <dbReference type="ChEBI" id="CHEBI:77896"/>
    </ligand>
</feature>
<organism evidence="20 21">
    <name type="scientific">Bombella intestini</name>
    <dbReference type="NCBI Taxonomy" id="1539051"/>
    <lineage>
        <taxon>Bacteria</taxon>
        <taxon>Pseudomonadati</taxon>
        <taxon>Pseudomonadota</taxon>
        <taxon>Alphaproteobacteria</taxon>
        <taxon>Acetobacterales</taxon>
        <taxon>Acetobacteraceae</taxon>
        <taxon>Bombella</taxon>
    </lineage>
</organism>
<dbReference type="PRINTS" id="PR00502">
    <property type="entry name" value="NUDIXFAMILY"/>
</dbReference>
<evidence type="ECO:0000256" key="1">
    <source>
        <dbReference type="ARBA" id="ARBA00001946"/>
    </source>
</evidence>
<evidence type="ECO:0000256" key="6">
    <source>
        <dbReference type="ARBA" id="ARBA00022763"/>
    </source>
</evidence>
<evidence type="ECO:0000256" key="14">
    <source>
        <dbReference type="ARBA" id="ARBA00041592"/>
    </source>
</evidence>
<dbReference type="Gene3D" id="3.90.79.10">
    <property type="entry name" value="Nucleoside Triphosphate Pyrophosphohydrolase"/>
    <property type="match status" value="1"/>
</dbReference>
<evidence type="ECO:0000256" key="16">
    <source>
        <dbReference type="ARBA" id="ARBA00042798"/>
    </source>
</evidence>
<dbReference type="GO" id="GO:0006281">
    <property type="term" value="P:DNA repair"/>
    <property type="evidence" value="ECO:0007669"/>
    <property type="project" value="UniProtKB-KW"/>
</dbReference>
<evidence type="ECO:0000256" key="13">
    <source>
        <dbReference type="ARBA" id="ARBA00040794"/>
    </source>
</evidence>
<comment type="similarity">
    <text evidence="2">Belongs to the Nudix hydrolase family.</text>
</comment>